<evidence type="ECO:0000259" key="4">
    <source>
        <dbReference type="PROSITE" id="PS51455"/>
    </source>
</evidence>
<dbReference type="PROSITE" id="PS51455">
    <property type="entry name" value="PIPK"/>
    <property type="match status" value="1"/>
</dbReference>
<proteinExistence type="predicted"/>
<name>A0ABU6VLG8_9FABA</name>
<comment type="caution">
    <text evidence="5">The sequence shown here is derived from an EMBL/GenBank/DDBJ whole genome shotgun (WGS) entry which is preliminary data.</text>
</comment>
<reference evidence="5 6" key="1">
    <citation type="journal article" date="2023" name="Plants (Basel)">
        <title>Bridging the Gap: Combining Genomics and Transcriptomics Approaches to Understand Stylosanthes scabra, an Orphan Legume from the Brazilian Caatinga.</title>
        <authorList>
            <person name="Ferreira-Neto J.R.C."/>
            <person name="da Silva M.D."/>
            <person name="Binneck E."/>
            <person name="de Melo N.F."/>
            <person name="da Silva R.H."/>
            <person name="de Melo A.L.T.M."/>
            <person name="Pandolfi V."/>
            <person name="Bustamante F.O."/>
            <person name="Brasileiro-Vidal A.C."/>
            <person name="Benko-Iseppon A.M."/>
        </authorList>
    </citation>
    <scope>NUCLEOTIDE SEQUENCE [LARGE SCALE GENOMIC DNA]</scope>
    <source>
        <tissue evidence="5">Leaves</tissue>
    </source>
</reference>
<protein>
    <recommendedName>
        <fullName evidence="1">1-phosphatidylinositol-4-phosphate 5-kinase</fullName>
        <ecNumber evidence="1">2.7.1.68</ecNumber>
    </recommendedName>
</protein>
<accession>A0ABU6VLG8</accession>
<dbReference type="InterPro" id="IPR027483">
    <property type="entry name" value="PInositol-4-P-4/5-kinase_C_sf"/>
</dbReference>
<keyword evidence="2 3" id="KW-0418">Kinase</keyword>
<keyword evidence="3" id="KW-0547">Nucleotide-binding</keyword>
<evidence type="ECO:0000256" key="3">
    <source>
        <dbReference type="PROSITE-ProRule" id="PRU00781"/>
    </source>
</evidence>
<gene>
    <name evidence="5" type="primary">PIP5K5_2</name>
    <name evidence="5" type="ORF">PIB30_056767</name>
</gene>
<dbReference type="InterPro" id="IPR002498">
    <property type="entry name" value="PInositol-4-P-4/5-kinase_core"/>
</dbReference>
<dbReference type="EC" id="2.7.1.68" evidence="1"/>
<dbReference type="SUPFAM" id="SSF56104">
    <property type="entry name" value="SAICAR synthase-like"/>
    <property type="match status" value="1"/>
</dbReference>
<sequence length="138" mass="15355">MDYSLLVGIHFKDISEDGDLIPSGPRILVGDSEGDVMPSLLRADMDQLLIDPSRWTSIQLGVNMPGRAERIVRKSGYELELVGEAVGEFYEVVLFFGVIDILQDYDISKKLEHAYKSIQYDSTTISAVDPKAILKAFS</sequence>
<evidence type="ECO:0000256" key="2">
    <source>
        <dbReference type="ARBA" id="ARBA00022777"/>
    </source>
</evidence>
<keyword evidence="3 5" id="KW-0808">Transferase</keyword>
<evidence type="ECO:0000313" key="5">
    <source>
        <dbReference type="EMBL" id="MED6173171.1"/>
    </source>
</evidence>
<dbReference type="Gene3D" id="3.30.810.10">
    <property type="entry name" value="2-Layer Sandwich"/>
    <property type="match status" value="1"/>
</dbReference>
<dbReference type="Pfam" id="PF01504">
    <property type="entry name" value="PIP5K"/>
    <property type="match status" value="1"/>
</dbReference>
<keyword evidence="6" id="KW-1185">Reference proteome</keyword>
<dbReference type="EMBL" id="JASCZI010151492">
    <property type="protein sequence ID" value="MED6173171.1"/>
    <property type="molecule type" value="Genomic_DNA"/>
</dbReference>
<keyword evidence="3" id="KW-0067">ATP-binding</keyword>
<evidence type="ECO:0000313" key="6">
    <source>
        <dbReference type="Proteomes" id="UP001341840"/>
    </source>
</evidence>
<dbReference type="Proteomes" id="UP001341840">
    <property type="component" value="Unassembled WGS sequence"/>
</dbReference>
<organism evidence="5 6">
    <name type="scientific">Stylosanthes scabra</name>
    <dbReference type="NCBI Taxonomy" id="79078"/>
    <lineage>
        <taxon>Eukaryota</taxon>
        <taxon>Viridiplantae</taxon>
        <taxon>Streptophyta</taxon>
        <taxon>Embryophyta</taxon>
        <taxon>Tracheophyta</taxon>
        <taxon>Spermatophyta</taxon>
        <taxon>Magnoliopsida</taxon>
        <taxon>eudicotyledons</taxon>
        <taxon>Gunneridae</taxon>
        <taxon>Pentapetalae</taxon>
        <taxon>rosids</taxon>
        <taxon>fabids</taxon>
        <taxon>Fabales</taxon>
        <taxon>Fabaceae</taxon>
        <taxon>Papilionoideae</taxon>
        <taxon>50 kb inversion clade</taxon>
        <taxon>dalbergioids sensu lato</taxon>
        <taxon>Dalbergieae</taxon>
        <taxon>Pterocarpus clade</taxon>
        <taxon>Stylosanthes</taxon>
    </lineage>
</organism>
<dbReference type="InterPro" id="IPR023610">
    <property type="entry name" value="PInositol-4/5-P-5/4-kinase"/>
</dbReference>
<dbReference type="PANTHER" id="PTHR23086:SF29">
    <property type="entry name" value="PHOSPHATIDYLINOSITOL 4-PHOSPHATE 5-KINASE 4"/>
    <property type="match status" value="1"/>
</dbReference>
<dbReference type="GO" id="GO:0016308">
    <property type="term" value="F:1-phosphatidylinositol-4-phosphate 5-kinase activity"/>
    <property type="evidence" value="ECO:0007669"/>
    <property type="project" value="UniProtKB-EC"/>
</dbReference>
<evidence type="ECO:0000256" key="1">
    <source>
        <dbReference type="ARBA" id="ARBA00012172"/>
    </source>
</evidence>
<dbReference type="PANTHER" id="PTHR23086">
    <property type="entry name" value="PHOSPHATIDYLINOSITOL-4-PHOSPHATE 5-KINASE"/>
    <property type="match status" value="1"/>
</dbReference>
<feature type="domain" description="PIPK" evidence="4">
    <location>
        <begin position="1"/>
        <end position="138"/>
    </location>
</feature>